<dbReference type="EMBL" id="QRHO01000002">
    <property type="protein sequence ID" value="RHF85335.1"/>
    <property type="molecule type" value="Genomic_DNA"/>
</dbReference>
<feature type="region of interest" description="Disordered" evidence="1">
    <location>
        <begin position="112"/>
        <end position="133"/>
    </location>
</feature>
<feature type="compositionally biased region" description="Polar residues" evidence="1">
    <location>
        <begin position="1"/>
        <end position="22"/>
    </location>
</feature>
<evidence type="ECO:0000313" key="2">
    <source>
        <dbReference type="EMBL" id="RHF85335.1"/>
    </source>
</evidence>
<reference evidence="2 3" key="1">
    <citation type="submission" date="2018-08" db="EMBL/GenBank/DDBJ databases">
        <title>A genome reference for cultivated species of the human gut microbiota.</title>
        <authorList>
            <person name="Zou Y."/>
            <person name="Xue W."/>
            <person name="Luo G."/>
        </authorList>
    </citation>
    <scope>NUCLEOTIDE SEQUENCE [LARGE SCALE GENOMIC DNA]</scope>
    <source>
        <strain evidence="2 3">AM23-3</strain>
    </source>
</reference>
<evidence type="ECO:0008006" key="4">
    <source>
        <dbReference type="Google" id="ProtNLM"/>
    </source>
</evidence>
<dbReference type="RefSeq" id="WP_118198559.1">
    <property type="nucleotide sequence ID" value="NZ_QRHO01000002.1"/>
</dbReference>
<feature type="region of interest" description="Disordered" evidence="1">
    <location>
        <begin position="1"/>
        <end position="30"/>
    </location>
</feature>
<organism evidence="2 3">
    <name type="scientific">Coprococcus comes</name>
    <dbReference type="NCBI Taxonomy" id="410072"/>
    <lineage>
        <taxon>Bacteria</taxon>
        <taxon>Bacillati</taxon>
        <taxon>Bacillota</taxon>
        <taxon>Clostridia</taxon>
        <taxon>Lachnospirales</taxon>
        <taxon>Lachnospiraceae</taxon>
        <taxon>Coprococcus</taxon>
    </lineage>
</organism>
<evidence type="ECO:0000313" key="3">
    <source>
        <dbReference type="Proteomes" id="UP000284579"/>
    </source>
</evidence>
<gene>
    <name evidence="2" type="ORF">DW656_02925</name>
</gene>
<evidence type="ECO:0000256" key="1">
    <source>
        <dbReference type="SAM" id="MobiDB-lite"/>
    </source>
</evidence>
<sequence>MSEQNATTGVSQQEPAQQTATQGEKMFTQDDVNRIVKERLARAKTVQEPDTRELELEKRENALYLREQVTANGLSEDLLEEMKGMDKATIDKCLKILAPYAKKASEPILNAVGPTAGGAQSESDAIRKAMGLK</sequence>
<proteinExistence type="predicted"/>
<name>A0A3R6GM83_9FIRM</name>
<dbReference type="Proteomes" id="UP000284579">
    <property type="component" value="Unassembled WGS sequence"/>
</dbReference>
<accession>A0A3R6GM83</accession>
<protein>
    <recommendedName>
        <fullName evidence="4">DUF4355 domain-containing protein</fullName>
    </recommendedName>
</protein>
<comment type="caution">
    <text evidence="2">The sequence shown here is derived from an EMBL/GenBank/DDBJ whole genome shotgun (WGS) entry which is preliminary data.</text>
</comment>
<dbReference type="AlphaFoldDB" id="A0A3R6GM83"/>